<dbReference type="Proteomes" id="UP001642487">
    <property type="component" value="Chromosome 1"/>
</dbReference>
<evidence type="ECO:0000313" key="3">
    <source>
        <dbReference type="EMBL" id="CAK9310116.1"/>
    </source>
</evidence>
<keyword evidence="2" id="KW-1133">Transmembrane helix</keyword>
<feature type="transmembrane region" description="Helical" evidence="2">
    <location>
        <begin position="33"/>
        <end position="52"/>
    </location>
</feature>
<keyword evidence="2" id="KW-0472">Membrane</keyword>
<reference evidence="3 4" key="1">
    <citation type="submission" date="2024-03" db="EMBL/GenBank/DDBJ databases">
        <authorList>
            <person name="Gkanogiannis A."/>
            <person name="Becerra Lopez-Lavalle L."/>
        </authorList>
    </citation>
    <scope>NUCLEOTIDE SEQUENCE [LARGE SCALE GENOMIC DNA]</scope>
</reference>
<protein>
    <recommendedName>
        <fullName evidence="5">Transmembrane protein</fullName>
    </recommendedName>
</protein>
<name>A0ABP0XT69_9ROSI</name>
<feature type="compositionally biased region" description="Low complexity" evidence="1">
    <location>
        <begin position="194"/>
        <end position="209"/>
    </location>
</feature>
<keyword evidence="4" id="KW-1185">Reference proteome</keyword>
<dbReference type="EMBL" id="OZ021735">
    <property type="protein sequence ID" value="CAK9310116.1"/>
    <property type="molecule type" value="Genomic_DNA"/>
</dbReference>
<organism evidence="3 4">
    <name type="scientific">Citrullus colocynthis</name>
    <name type="common">colocynth</name>
    <dbReference type="NCBI Taxonomy" id="252529"/>
    <lineage>
        <taxon>Eukaryota</taxon>
        <taxon>Viridiplantae</taxon>
        <taxon>Streptophyta</taxon>
        <taxon>Embryophyta</taxon>
        <taxon>Tracheophyta</taxon>
        <taxon>Spermatophyta</taxon>
        <taxon>Magnoliopsida</taxon>
        <taxon>eudicotyledons</taxon>
        <taxon>Gunneridae</taxon>
        <taxon>Pentapetalae</taxon>
        <taxon>rosids</taxon>
        <taxon>fabids</taxon>
        <taxon>Cucurbitales</taxon>
        <taxon>Cucurbitaceae</taxon>
        <taxon>Benincaseae</taxon>
        <taxon>Citrullus</taxon>
    </lineage>
</organism>
<feature type="region of interest" description="Disordered" evidence="1">
    <location>
        <begin position="193"/>
        <end position="214"/>
    </location>
</feature>
<evidence type="ECO:0000256" key="2">
    <source>
        <dbReference type="SAM" id="Phobius"/>
    </source>
</evidence>
<accession>A0ABP0XT69</accession>
<feature type="region of interest" description="Disordered" evidence="1">
    <location>
        <begin position="1"/>
        <end position="21"/>
    </location>
</feature>
<evidence type="ECO:0008006" key="5">
    <source>
        <dbReference type="Google" id="ProtNLM"/>
    </source>
</evidence>
<proteinExistence type="predicted"/>
<evidence type="ECO:0000256" key="1">
    <source>
        <dbReference type="SAM" id="MobiDB-lite"/>
    </source>
</evidence>
<evidence type="ECO:0000313" key="4">
    <source>
        <dbReference type="Proteomes" id="UP001642487"/>
    </source>
</evidence>
<gene>
    <name evidence="3" type="ORF">CITCOLO1_LOCUS1726</name>
</gene>
<feature type="compositionally biased region" description="Basic and acidic residues" evidence="1">
    <location>
        <begin position="1"/>
        <end position="16"/>
    </location>
</feature>
<sequence>MPSDQEKWSFHLEKQDTPSNKKHVVENDSVLRLVAWGGAFAFACSLVLASTFKRIKKNVSSKRSGEGESDLDVGGFGESTTQDADAIARQMEGLRLLLHSSSSEINSLSCHTTSEMLVKYTSIEVSEDENRPLTTEPILKKKEEENIVVIIYEEEEEEEYTDLQKYEESSKVVESSSSTGFDETWLADWKYKPSTSSSSSLSEETSSSSGNILQEIDYGDDKNINIVIYIDDDDDNGEDEHAHIV</sequence>
<keyword evidence="2" id="KW-0812">Transmembrane</keyword>